<comment type="caution">
    <text evidence="1">The sequence shown here is derived from an EMBL/GenBank/DDBJ whole genome shotgun (WGS) entry which is preliminary data.</text>
</comment>
<dbReference type="GeneID" id="93806784"/>
<proteinExistence type="predicted"/>
<organism evidence="1 2">
    <name type="scientific">Rhodococcus baikonurensis</name>
    <dbReference type="NCBI Taxonomy" id="172041"/>
    <lineage>
        <taxon>Bacteria</taxon>
        <taxon>Bacillati</taxon>
        <taxon>Actinomycetota</taxon>
        <taxon>Actinomycetes</taxon>
        <taxon>Mycobacteriales</taxon>
        <taxon>Nocardiaceae</taxon>
        <taxon>Rhodococcus</taxon>
        <taxon>Rhodococcus erythropolis group</taxon>
    </lineage>
</organism>
<reference evidence="1 2" key="1">
    <citation type="submission" date="2024-09" db="EMBL/GenBank/DDBJ databases">
        <authorList>
            <person name="Sun Q."/>
            <person name="Mori K."/>
        </authorList>
    </citation>
    <scope>NUCLEOTIDE SEQUENCE [LARGE SCALE GENOMIC DNA]</scope>
    <source>
        <strain evidence="1 2">JCM 11411</strain>
    </source>
</reference>
<gene>
    <name evidence="1" type="ORF">ACFFQ6_33575</name>
</gene>
<keyword evidence="2" id="KW-1185">Reference proteome</keyword>
<dbReference type="Proteomes" id="UP001589587">
    <property type="component" value="Unassembled WGS sequence"/>
</dbReference>
<dbReference type="EMBL" id="JBHMAS010000090">
    <property type="protein sequence ID" value="MFB9784636.1"/>
    <property type="molecule type" value="Genomic_DNA"/>
</dbReference>
<evidence type="ECO:0000313" key="1">
    <source>
        <dbReference type="EMBL" id="MFB9784636.1"/>
    </source>
</evidence>
<dbReference type="RefSeq" id="WP_003944280.1">
    <property type="nucleotide sequence ID" value="NZ_JBEUOO010000068.1"/>
</dbReference>
<evidence type="ECO:0000313" key="2">
    <source>
        <dbReference type="Proteomes" id="UP001589587"/>
    </source>
</evidence>
<accession>A0ABV5XRJ5</accession>
<name>A0ABV5XRJ5_9NOCA</name>
<sequence>MVNTADPAWLRFVEFVKEDLAHLTPVALAEMFNDEEVTPKRIADWRRGHGRPKLAELPRLSLEWTSSAAHDGEVDELFFARMLDAVPDVQEALAHEVWLHRRVFELRSELRDLEMSVRHSDTTEATGAIIAATTATQNWAVAVQPAIEGPGDLRFHVADILDFRRVYKQGNDSDVSLRDERNDLENELHHVLNRYGAVYAPRAPTQWMSKADAEASGDAEPDRLRYSVRHTIAERSPDRQWQHKDVPAVAIVSLTDGPWPADVGALLARMLGYGFFTTRKIAQGYRPNNSLPTSEELDAYRSQLHGEHLHKPWPRYVWAHRGTDVLPGRFLPTPPKDVGNAPQSGPLHVIWLREDRQLIANLVRGRKLDRKQAAAIREGRDKIDRTIKSFEGADARVIVHTINCESVGPGPDDRRGPRWQRSFRLAREAVELVLGEEYKDIIAPHLTKLAVKQNPDPIEKCLIDWLGKDFLS</sequence>
<protein>
    <submittedName>
        <fullName evidence="1">Uncharacterized protein</fullName>
    </submittedName>
</protein>